<evidence type="ECO:0000256" key="2">
    <source>
        <dbReference type="ARBA" id="ARBA00008240"/>
    </source>
</evidence>
<comment type="subcellular location">
    <subcellularLocation>
        <location evidence="1">Cell membrane</location>
        <topology evidence="1">Multi-pass membrane protein</topology>
    </subcellularLocation>
</comment>
<feature type="transmembrane region" description="Helical" evidence="9">
    <location>
        <begin position="244"/>
        <end position="265"/>
    </location>
</feature>
<feature type="transmembrane region" description="Helical" evidence="9">
    <location>
        <begin position="402"/>
        <end position="421"/>
    </location>
</feature>
<evidence type="ECO:0000256" key="5">
    <source>
        <dbReference type="ARBA" id="ARBA00022692"/>
    </source>
</evidence>
<proteinExistence type="inferred from homology"/>
<feature type="transmembrane region" description="Helical" evidence="9">
    <location>
        <begin position="92"/>
        <end position="113"/>
    </location>
</feature>
<dbReference type="PROSITE" id="PS00217">
    <property type="entry name" value="SUGAR_TRANSPORT_2"/>
    <property type="match status" value="1"/>
</dbReference>
<dbReference type="InterPro" id="IPR036259">
    <property type="entry name" value="MFS_trans_sf"/>
</dbReference>
<keyword evidence="3" id="KW-0813">Transport</keyword>
<feature type="transmembrane region" description="Helical" evidence="9">
    <location>
        <begin position="371"/>
        <end position="396"/>
    </location>
</feature>
<evidence type="ECO:0000256" key="1">
    <source>
        <dbReference type="ARBA" id="ARBA00004651"/>
    </source>
</evidence>
<keyword evidence="8 9" id="KW-0472">Membrane</keyword>
<dbReference type="InterPro" id="IPR020846">
    <property type="entry name" value="MFS_dom"/>
</dbReference>
<dbReference type="Pfam" id="PF07690">
    <property type="entry name" value="MFS_1"/>
    <property type="match status" value="1"/>
</dbReference>
<gene>
    <name evidence="11" type="ORF">PZN02_004468</name>
</gene>
<feature type="transmembrane region" description="Helical" evidence="9">
    <location>
        <begin position="192"/>
        <end position="211"/>
    </location>
</feature>
<name>A0ABY8DIZ9_9HYPH</name>
<evidence type="ECO:0000259" key="10">
    <source>
        <dbReference type="PROSITE" id="PS50850"/>
    </source>
</evidence>
<dbReference type="PANTHER" id="PTHR43528">
    <property type="entry name" value="ALPHA-KETOGLUTARATE PERMEASE"/>
    <property type="match status" value="1"/>
</dbReference>
<feature type="transmembrane region" description="Helical" evidence="9">
    <location>
        <begin position="277"/>
        <end position="295"/>
    </location>
</feature>
<dbReference type="PROSITE" id="PS50850">
    <property type="entry name" value="MFS"/>
    <property type="match status" value="1"/>
</dbReference>
<evidence type="ECO:0000256" key="4">
    <source>
        <dbReference type="ARBA" id="ARBA00022475"/>
    </source>
</evidence>
<evidence type="ECO:0000256" key="6">
    <source>
        <dbReference type="ARBA" id="ARBA00022847"/>
    </source>
</evidence>
<feature type="transmembrane region" description="Helical" evidence="9">
    <location>
        <begin position="20"/>
        <end position="45"/>
    </location>
</feature>
<sequence>MQRPVDHSEVLATSRSRFRLLAAAVLGNVCEFFDFTSYAFFAVMIGKAFFPSDSPYASTLLSLAAFGVGFVARPFGSLLIGRYADRSGRRPALLLTILMMAGGTLMIAVTPGYETIGFAAPLLIVIARLLQGAALGGELGPATVYLFEVSSVTTRGIWTSWQPASQGLATMLAGATGALLATSLNEEELLQWGWRIPFVLGMVIVPIGLYLRRNLPETMPLPRREWRPSTHSAFGRRPGMKLQIAIFAQIGFGTISIYLTTYMTTFATQTLGLSPSVAFYSAIVAGLAVFASSLIGGWASDRFSRRIVIAAPRCLIVLVAIPMFSAVVSSQDILPLMLLSFALPFLAMISGGASFAAMIEALPVGYRSTGLATAYALVVTLLGGTAQFVVTWLIAATGDGCVPAYYLIAIGALSTATLPWLQNEGLASAEAAGILQSD</sequence>
<feature type="transmembrane region" description="Helical" evidence="9">
    <location>
        <begin position="307"/>
        <end position="327"/>
    </location>
</feature>
<feature type="transmembrane region" description="Helical" evidence="9">
    <location>
        <begin position="333"/>
        <end position="359"/>
    </location>
</feature>
<comment type="similarity">
    <text evidence="2">Belongs to the major facilitator superfamily. Metabolite:H+ Symporter (MHS) family (TC 2.A.1.6) family.</text>
</comment>
<evidence type="ECO:0000256" key="9">
    <source>
        <dbReference type="SAM" id="Phobius"/>
    </source>
</evidence>
<feature type="transmembrane region" description="Helical" evidence="9">
    <location>
        <begin position="57"/>
        <end position="80"/>
    </location>
</feature>
<dbReference type="Proteomes" id="UP001229355">
    <property type="component" value="Chromosome 2"/>
</dbReference>
<evidence type="ECO:0000256" key="8">
    <source>
        <dbReference type="ARBA" id="ARBA00023136"/>
    </source>
</evidence>
<dbReference type="InterPro" id="IPR005829">
    <property type="entry name" value="Sugar_transporter_CS"/>
</dbReference>
<accession>A0ABY8DIZ9</accession>
<keyword evidence="6" id="KW-0769">Symport</keyword>
<dbReference type="Gene3D" id="1.20.1250.20">
    <property type="entry name" value="MFS general substrate transporter like domains"/>
    <property type="match status" value="2"/>
</dbReference>
<dbReference type="InterPro" id="IPR011701">
    <property type="entry name" value="MFS"/>
</dbReference>
<evidence type="ECO:0000256" key="7">
    <source>
        <dbReference type="ARBA" id="ARBA00022989"/>
    </source>
</evidence>
<keyword evidence="5 9" id="KW-0812">Transmembrane</keyword>
<feature type="domain" description="Major facilitator superfamily (MFS) profile" evidence="10">
    <location>
        <begin position="20"/>
        <end position="427"/>
    </location>
</feature>
<evidence type="ECO:0000313" key="11">
    <source>
        <dbReference type="EMBL" id="WEX90890.1"/>
    </source>
</evidence>
<dbReference type="SUPFAM" id="SSF103473">
    <property type="entry name" value="MFS general substrate transporter"/>
    <property type="match status" value="1"/>
</dbReference>
<keyword evidence="7 9" id="KW-1133">Transmembrane helix</keyword>
<protein>
    <submittedName>
        <fullName evidence="11">MFS transporter</fullName>
    </submittedName>
</protein>
<keyword evidence="4" id="KW-1003">Cell membrane</keyword>
<dbReference type="RefSeq" id="WP_280662852.1">
    <property type="nucleotide sequence ID" value="NZ_CP120374.1"/>
</dbReference>
<dbReference type="PANTHER" id="PTHR43528:SF3">
    <property type="entry name" value="CITRATE-PROTON SYMPORTER"/>
    <property type="match status" value="1"/>
</dbReference>
<keyword evidence="12" id="KW-1185">Reference proteome</keyword>
<dbReference type="InterPro" id="IPR051084">
    <property type="entry name" value="H+-coupled_symporters"/>
</dbReference>
<reference evidence="11 12" key="1">
    <citation type="submission" date="2023-03" db="EMBL/GenBank/DDBJ databases">
        <authorList>
            <person name="Kaur S."/>
            <person name="Espinosa-Saiz D."/>
            <person name="Velazquez E."/>
            <person name="Menendez E."/>
            <person name="diCenzo G.C."/>
        </authorList>
    </citation>
    <scope>NUCLEOTIDE SEQUENCE [LARGE SCALE GENOMIC DNA]</scope>
    <source>
        <strain evidence="11 12">LMG 24692</strain>
    </source>
</reference>
<dbReference type="EMBL" id="CP120374">
    <property type="protein sequence ID" value="WEX90890.1"/>
    <property type="molecule type" value="Genomic_DNA"/>
</dbReference>
<evidence type="ECO:0000313" key="12">
    <source>
        <dbReference type="Proteomes" id="UP001229355"/>
    </source>
</evidence>
<organism evidence="11 12">
    <name type="scientific">Sinorhizobium garamanticum</name>
    <dbReference type="NCBI Taxonomy" id="680247"/>
    <lineage>
        <taxon>Bacteria</taxon>
        <taxon>Pseudomonadati</taxon>
        <taxon>Pseudomonadota</taxon>
        <taxon>Alphaproteobacteria</taxon>
        <taxon>Hyphomicrobiales</taxon>
        <taxon>Rhizobiaceae</taxon>
        <taxon>Sinorhizobium/Ensifer group</taxon>
        <taxon>Sinorhizobium</taxon>
    </lineage>
</organism>
<evidence type="ECO:0000256" key="3">
    <source>
        <dbReference type="ARBA" id="ARBA00022448"/>
    </source>
</evidence>